<comment type="caution">
    <text evidence="2">The sequence shown here is derived from an EMBL/GenBank/DDBJ whole genome shotgun (WGS) entry which is preliminary data.</text>
</comment>
<feature type="transmembrane region" description="Helical" evidence="1">
    <location>
        <begin position="20"/>
        <end position="37"/>
    </location>
</feature>
<dbReference type="AlphaFoldDB" id="A0A812EZ31"/>
<evidence type="ECO:0000313" key="3">
    <source>
        <dbReference type="Proteomes" id="UP000597762"/>
    </source>
</evidence>
<proteinExistence type="predicted"/>
<feature type="transmembrane region" description="Helical" evidence="1">
    <location>
        <begin position="114"/>
        <end position="131"/>
    </location>
</feature>
<organism evidence="2 3">
    <name type="scientific">Acanthosepion pharaonis</name>
    <name type="common">Pharaoh cuttlefish</name>
    <name type="synonym">Sepia pharaonis</name>
    <dbReference type="NCBI Taxonomy" id="158019"/>
    <lineage>
        <taxon>Eukaryota</taxon>
        <taxon>Metazoa</taxon>
        <taxon>Spiralia</taxon>
        <taxon>Lophotrochozoa</taxon>
        <taxon>Mollusca</taxon>
        <taxon>Cephalopoda</taxon>
        <taxon>Coleoidea</taxon>
        <taxon>Decapodiformes</taxon>
        <taxon>Sepiida</taxon>
        <taxon>Sepiina</taxon>
        <taxon>Sepiidae</taxon>
        <taxon>Acanthosepion</taxon>
    </lineage>
</organism>
<sequence>MPHLSYCLKMKKSDVSLLRLVNFNYCGVFTFLFLNLTQQWPLSFFSYNFLSFSHAAIFFHFPFLSIFLLSLSLKHASFYFSFSVMFFFWGGGFTSTHLFLFLSFNPPSHSLCCSLKHFFSLFIILTLPHFLLYKLSFSPLIHIPLLFLSFTLSLYPSVTPFLLLSFFIFFSFLIHPTFYLFLFLLFSLSRFLFLSFFFLHTHILIFIFRVILFTRAYHSKSK</sequence>
<feature type="transmembrane region" description="Helical" evidence="1">
    <location>
        <begin position="78"/>
        <end position="102"/>
    </location>
</feature>
<name>A0A812EZ31_ACAPH</name>
<feature type="transmembrane region" description="Helical" evidence="1">
    <location>
        <begin position="137"/>
        <end position="155"/>
    </location>
</feature>
<keyword evidence="1" id="KW-0812">Transmembrane</keyword>
<keyword evidence="3" id="KW-1185">Reference proteome</keyword>
<dbReference type="EMBL" id="CAHIKZ030005576">
    <property type="protein sequence ID" value="CAE1330466.1"/>
    <property type="molecule type" value="Genomic_DNA"/>
</dbReference>
<dbReference type="Proteomes" id="UP000597762">
    <property type="component" value="Unassembled WGS sequence"/>
</dbReference>
<reference evidence="2" key="1">
    <citation type="submission" date="2021-01" db="EMBL/GenBank/DDBJ databases">
        <authorList>
            <person name="Li R."/>
            <person name="Bekaert M."/>
        </authorList>
    </citation>
    <scope>NUCLEOTIDE SEQUENCE</scope>
    <source>
        <strain evidence="2">Farmed</strain>
    </source>
</reference>
<feature type="transmembrane region" description="Helical" evidence="1">
    <location>
        <begin position="162"/>
        <end position="185"/>
    </location>
</feature>
<keyword evidence="1" id="KW-1133">Transmembrane helix</keyword>
<feature type="transmembrane region" description="Helical" evidence="1">
    <location>
        <begin position="191"/>
        <end position="212"/>
    </location>
</feature>
<feature type="transmembrane region" description="Helical" evidence="1">
    <location>
        <begin position="49"/>
        <end position="72"/>
    </location>
</feature>
<evidence type="ECO:0000313" key="2">
    <source>
        <dbReference type="EMBL" id="CAE1330466.1"/>
    </source>
</evidence>
<gene>
    <name evidence="2" type="ORF">SPHA_79771</name>
</gene>
<keyword evidence="1" id="KW-0472">Membrane</keyword>
<protein>
    <submittedName>
        <fullName evidence="2">Uncharacterized protein</fullName>
    </submittedName>
</protein>
<accession>A0A812EZ31</accession>
<evidence type="ECO:0000256" key="1">
    <source>
        <dbReference type="SAM" id="Phobius"/>
    </source>
</evidence>